<evidence type="ECO:0000313" key="9">
    <source>
        <dbReference type="Proteomes" id="UP000549765"/>
    </source>
</evidence>
<dbReference type="RefSeq" id="WP_168722680.1">
    <property type="nucleotide sequence ID" value="NZ_JAAXPN010000011.1"/>
</dbReference>
<keyword evidence="4" id="KW-0904">Protein phosphatase</keyword>
<feature type="domain" description="Phosphotyrosine protein phosphatase I" evidence="7">
    <location>
        <begin position="2"/>
        <end position="150"/>
    </location>
</feature>
<protein>
    <recommendedName>
        <fullName evidence="2">protein-tyrosine-phosphatase</fullName>
        <ecNumber evidence="2">3.1.3.48</ecNumber>
    </recommendedName>
</protein>
<dbReference type="PANTHER" id="PTHR11717">
    <property type="entry name" value="LOW MOLECULAR WEIGHT PROTEIN TYROSINE PHOSPHATASE"/>
    <property type="match status" value="1"/>
</dbReference>
<keyword evidence="9" id="KW-1185">Reference proteome</keyword>
<comment type="caution">
    <text evidence="8">The sequence shown here is derived from an EMBL/GenBank/DDBJ whole genome shotgun (WGS) entry which is preliminary data.</text>
</comment>
<keyword evidence="3" id="KW-0378">Hydrolase</keyword>
<feature type="active site" evidence="6">
    <location>
        <position position="14"/>
    </location>
</feature>
<dbReference type="Proteomes" id="UP000549765">
    <property type="component" value="Unassembled WGS sequence"/>
</dbReference>
<dbReference type="InterPro" id="IPR023485">
    <property type="entry name" value="Ptyr_pPase"/>
</dbReference>
<dbReference type="SMART" id="SM00226">
    <property type="entry name" value="LMWPc"/>
    <property type="match status" value="1"/>
</dbReference>
<evidence type="ECO:0000313" key="8">
    <source>
        <dbReference type="EMBL" id="NKZ24884.1"/>
    </source>
</evidence>
<accession>A0A7X6N5B0</accession>
<sequence length="157" mass="17938">MKNILFVCLGNIARSTMAEAMFRQMVANNNLSHQITIDSAGTSDWEVGKHPHPGTQAELKKHHIPFDGIIARQITPSDFKWADYIITMDNQNVANLNRLAPDEESKHKIYMAYDILPDKQGTEIADPWYTQKFDVTFAELSETLPHWLTRIKNDLNA</sequence>
<evidence type="ECO:0000259" key="7">
    <source>
        <dbReference type="SMART" id="SM00226"/>
    </source>
</evidence>
<dbReference type="SUPFAM" id="SSF52788">
    <property type="entry name" value="Phosphotyrosine protein phosphatases I"/>
    <property type="match status" value="1"/>
</dbReference>
<feature type="active site" description="Proton donor" evidence="6">
    <location>
        <position position="126"/>
    </location>
</feature>
<reference evidence="8 9" key="1">
    <citation type="submission" date="2020-04" db="EMBL/GenBank/DDBJ databases">
        <title>MicrobeNet Type strains.</title>
        <authorList>
            <person name="Nicholson A.C."/>
        </authorList>
    </citation>
    <scope>NUCLEOTIDE SEQUENCE [LARGE SCALE GENOMIC DNA]</scope>
    <source>
        <strain evidence="8 9">CCUG 61472</strain>
    </source>
</reference>
<dbReference type="EC" id="3.1.3.48" evidence="2"/>
<comment type="similarity">
    <text evidence="1">Belongs to the low molecular weight phosphotyrosine protein phosphatase family.</text>
</comment>
<dbReference type="GO" id="GO:0004725">
    <property type="term" value="F:protein tyrosine phosphatase activity"/>
    <property type="evidence" value="ECO:0007669"/>
    <property type="project" value="UniProtKB-EC"/>
</dbReference>
<feature type="active site" description="Nucleophile" evidence="6">
    <location>
        <position position="8"/>
    </location>
</feature>
<evidence type="ECO:0000256" key="4">
    <source>
        <dbReference type="ARBA" id="ARBA00022912"/>
    </source>
</evidence>
<dbReference type="CDD" id="cd16343">
    <property type="entry name" value="LMWPTP"/>
    <property type="match status" value="1"/>
</dbReference>
<name>A0A7X6N5B0_9LACO</name>
<dbReference type="Gene3D" id="3.40.50.2300">
    <property type="match status" value="1"/>
</dbReference>
<dbReference type="Pfam" id="PF01451">
    <property type="entry name" value="LMWPc"/>
    <property type="match status" value="1"/>
</dbReference>
<dbReference type="PRINTS" id="PR00719">
    <property type="entry name" value="LMWPTPASE"/>
</dbReference>
<dbReference type="PANTHER" id="PTHR11717:SF7">
    <property type="entry name" value="LOW MOLECULAR WEIGHT PHOSPHOTYROSINE PROTEIN PHOSPHATASE"/>
    <property type="match status" value="1"/>
</dbReference>
<dbReference type="AlphaFoldDB" id="A0A7X6N5B0"/>
<comment type="catalytic activity">
    <reaction evidence="5">
        <text>O-phospho-L-tyrosyl-[protein] + H2O = L-tyrosyl-[protein] + phosphate</text>
        <dbReference type="Rhea" id="RHEA:10684"/>
        <dbReference type="Rhea" id="RHEA-COMP:10136"/>
        <dbReference type="Rhea" id="RHEA-COMP:20101"/>
        <dbReference type="ChEBI" id="CHEBI:15377"/>
        <dbReference type="ChEBI" id="CHEBI:43474"/>
        <dbReference type="ChEBI" id="CHEBI:46858"/>
        <dbReference type="ChEBI" id="CHEBI:61978"/>
        <dbReference type="EC" id="3.1.3.48"/>
    </reaction>
</comment>
<dbReference type="InterPro" id="IPR017867">
    <property type="entry name" value="Tyr_phospatase_low_mol_wt"/>
</dbReference>
<evidence type="ECO:0000256" key="3">
    <source>
        <dbReference type="ARBA" id="ARBA00022801"/>
    </source>
</evidence>
<evidence type="ECO:0000256" key="2">
    <source>
        <dbReference type="ARBA" id="ARBA00013064"/>
    </source>
</evidence>
<dbReference type="EMBL" id="JAAXPN010000011">
    <property type="protein sequence ID" value="NKZ24884.1"/>
    <property type="molecule type" value="Genomic_DNA"/>
</dbReference>
<dbReference type="InterPro" id="IPR050438">
    <property type="entry name" value="LMW_PTPase"/>
</dbReference>
<gene>
    <name evidence="8" type="ORF">HF964_08790</name>
</gene>
<dbReference type="InterPro" id="IPR036196">
    <property type="entry name" value="Ptyr_pPase_sf"/>
</dbReference>
<organism evidence="8 9">
    <name type="scientific">Periweissella fabalis</name>
    <dbReference type="NCBI Taxonomy" id="1070421"/>
    <lineage>
        <taxon>Bacteria</taxon>
        <taxon>Bacillati</taxon>
        <taxon>Bacillota</taxon>
        <taxon>Bacilli</taxon>
        <taxon>Lactobacillales</taxon>
        <taxon>Lactobacillaceae</taxon>
        <taxon>Periweissella</taxon>
    </lineage>
</organism>
<evidence type="ECO:0000256" key="5">
    <source>
        <dbReference type="ARBA" id="ARBA00051722"/>
    </source>
</evidence>
<evidence type="ECO:0000256" key="1">
    <source>
        <dbReference type="ARBA" id="ARBA00011063"/>
    </source>
</evidence>
<evidence type="ECO:0000256" key="6">
    <source>
        <dbReference type="PIRSR" id="PIRSR617867-1"/>
    </source>
</evidence>
<proteinExistence type="inferred from homology"/>